<evidence type="ECO:0008006" key="4">
    <source>
        <dbReference type="Google" id="ProtNLM"/>
    </source>
</evidence>
<keyword evidence="3" id="KW-1185">Reference proteome</keyword>
<organism evidence="2 3">
    <name type="scientific">Sphingomonas kyeonggiensis</name>
    <dbReference type="NCBI Taxonomy" id="1268553"/>
    <lineage>
        <taxon>Bacteria</taxon>
        <taxon>Pseudomonadati</taxon>
        <taxon>Pseudomonadota</taxon>
        <taxon>Alphaproteobacteria</taxon>
        <taxon>Sphingomonadales</taxon>
        <taxon>Sphingomonadaceae</taxon>
        <taxon>Sphingomonas</taxon>
    </lineage>
</organism>
<evidence type="ECO:0000313" key="2">
    <source>
        <dbReference type="EMBL" id="MBB4099618.1"/>
    </source>
</evidence>
<gene>
    <name evidence="2" type="ORF">GGR46_003190</name>
</gene>
<feature type="compositionally biased region" description="Low complexity" evidence="1">
    <location>
        <begin position="7"/>
        <end position="16"/>
    </location>
</feature>
<comment type="caution">
    <text evidence="2">The sequence shown here is derived from an EMBL/GenBank/DDBJ whole genome shotgun (WGS) entry which is preliminary data.</text>
</comment>
<dbReference type="EMBL" id="JACIEH010000003">
    <property type="protein sequence ID" value="MBB4099618.1"/>
    <property type="molecule type" value="Genomic_DNA"/>
</dbReference>
<reference evidence="2 3" key="1">
    <citation type="submission" date="2020-08" db="EMBL/GenBank/DDBJ databases">
        <title>Genomic Encyclopedia of Type Strains, Phase IV (KMG-IV): sequencing the most valuable type-strain genomes for metagenomic binning, comparative biology and taxonomic classification.</title>
        <authorList>
            <person name="Goeker M."/>
        </authorList>
    </citation>
    <scope>NUCLEOTIDE SEQUENCE [LARGE SCALE GENOMIC DNA]</scope>
    <source>
        <strain evidence="2 3">DSM 101806</strain>
    </source>
</reference>
<accession>A0A7W6JU64</accession>
<feature type="region of interest" description="Disordered" evidence="1">
    <location>
        <begin position="1"/>
        <end position="36"/>
    </location>
</feature>
<dbReference type="RefSeq" id="WP_183999001.1">
    <property type="nucleotide sequence ID" value="NZ_JACIEH010000003.1"/>
</dbReference>
<sequence length="244" mass="27520">MSRKRIAAASRAASAGKRGDKPRLSTPVPVRPRHDGWTPEKQVDFIEALAESGCVAHACQRVGMQPQSAYTLRRRVDAQSFRVAWDLALDYAVQRLAEAALSRAIHGVAVPVFFQGEQIGERRYFDERLTRFILGRRDPVRYGAWIDRVEEARRHPDGAARQLSYAIQNLEGDAYADEAGEPRPRDRMPISWAFVVDAWDERVADVERREAAREAAEDARREAEFEARLEQLARGDEPGESGPP</sequence>
<name>A0A7W6JU64_9SPHN</name>
<dbReference type="Proteomes" id="UP000557392">
    <property type="component" value="Unassembled WGS sequence"/>
</dbReference>
<evidence type="ECO:0000313" key="3">
    <source>
        <dbReference type="Proteomes" id="UP000557392"/>
    </source>
</evidence>
<protein>
    <recommendedName>
        <fullName evidence="4">Terminase small subunit</fullName>
    </recommendedName>
</protein>
<dbReference type="AlphaFoldDB" id="A0A7W6JU64"/>
<proteinExistence type="predicted"/>
<evidence type="ECO:0000256" key="1">
    <source>
        <dbReference type="SAM" id="MobiDB-lite"/>
    </source>
</evidence>